<keyword evidence="2" id="KW-1185">Reference proteome</keyword>
<gene>
    <name evidence="1" type="ORF">CDAR_399691</name>
</gene>
<sequence>MSVCAPFHSAGACRARGVALQTSRVELAESAKTHGGVTWRNPFPKKKGRAVFERMEVYGDVCSVLRREFWGGLQLYCAKWEGNHNGEVNAFEEVFWEMVRLFK</sequence>
<evidence type="ECO:0000313" key="2">
    <source>
        <dbReference type="Proteomes" id="UP001054837"/>
    </source>
</evidence>
<dbReference type="Proteomes" id="UP001054837">
    <property type="component" value="Unassembled WGS sequence"/>
</dbReference>
<name>A0AAV4P603_9ARAC</name>
<organism evidence="1 2">
    <name type="scientific">Caerostris darwini</name>
    <dbReference type="NCBI Taxonomy" id="1538125"/>
    <lineage>
        <taxon>Eukaryota</taxon>
        <taxon>Metazoa</taxon>
        <taxon>Ecdysozoa</taxon>
        <taxon>Arthropoda</taxon>
        <taxon>Chelicerata</taxon>
        <taxon>Arachnida</taxon>
        <taxon>Araneae</taxon>
        <taxon>Araneomorphae</taxon>
        <taxon>Entelegynae</taxon>
        <taxon>Araneoidea</taxon>
        <taxon>Araneidae</taxon>
        <taxon>Caerostris</taxon>
    </lineage>
</organism>
<comment type="caution">
    <text evidence="1">The sequence shown here is derived from an EMBL/GenBank/DDBJ whole genome shotgun (WGS) entry which is preliminary data.</text>
</comment>
<reference evidence="1 2" key="1">
    <citation type="submission" date="2021-06" db="EMBL/GenBank/DDBJ databases">
        <title>Caerostris darwini draft genome.</title>
        <authorList>
            <person name="Kono N."/>
            <person name="Arakawa K."/>
        </authorList>
    </citation>
    <scope>NUCLEOTIDE SEQUENCE [LARGE SCALE GENOMIC DNA]</scope>
</reference>
<accession>A0AAV4P603</accession>
<proteinExistence type="predicted"/>
<dbReference type="AlphaFoldDB" id="A0AAV4P603"/>
<protein>
    <submittedName>
        <fullName evidence="1">Uncharacterized protein</fullName>
    </submittedName>
</protein>
<dbReference type="EMBL" id="BPLQ01002346">
    <property type="protein sequence ID" value="GIX91928.1"/>
    <property type="molecule type" value="Genomic_DNA"/>
</dbReference>
<evidence type="ECO:0000313" key="1">
    <source>
        <dbReference type="EMBL" id="GIX91928.1"/>
    </source>
</evidence>